<dbReference type="CDD" id="cd00635">
    <property type="entry name" value="PLPDE_III_YBL036c_like"/>
    <property type="match status" value="1"/>
</dbReference>
<keyword evidence="1 2" id="KW-0663">Pyridoxal phosphate</keyword>
<accession>A0A833L0N7</accession>
<dbReference type="Gene3D" id="3.20.20.10">
    <property type="entry name" value="Alanine racemase"/>
    <property type="match status" value="1"/>
</dbReference>
<gene>
    <name evidence="6" type="ORF">FD145_1013</name>
</gene>
<comment type="caution">
    <text evidence="6">The sequence shown here is derived from an EMBL/GenBank/DDBJ whole genome shotgun (WGS) entry which is preliminary data.</text>
</comment>
<evidence type="ECO:0000256" key="3">
    <source>
        <dbReference type="PIRSR" id="PIRSR004848-1"/>
    </source>
</evidence>
<comment type="cofactor">
    <cofactor evidence="3">
        <name>pyridoxal 5'-phosphate</name>
        <dbReference type="ChEBI" id="CHEBI:597326"/>
    </cofactor>
</comment>
<dbReference type="PIRSF" id="PIRSF004848">
    <property type="entry name" value="YBL036c_PLPDEIII"/>
    <property type="match status" value="1"/>
</dbReference>
<dbReference type="Proteomes" id="UP000488506">
    <property type="component" value="Unassembled WGS sequence"/>
</dbReference>
<comment type="function">
    <text evidence="2">Pyridoxal 5'-phosphate (PLP)-binding protein, which is involved in PLP homeostasis.</text>
</comment>
<dbReference type="AlphaFoldDB" id="A0A833L0N7"/>
<evidence type="ECO:0000313" key="7">
    <source>
        <dbReference type="Proteomes" id="UP000488506"/>
    </source>
</evidence>
<organism evidence="6 7">
    <name type="scientific">Candidatus Saganbacteria bacterium</name>
    <dbReference type="NCBI Taxonomy" id="2575572"/>
    <lineage>
        <taxon>Bacteria</taxon>
        <taxon>Bacillati</taxon>
        <taxon>Saganbacteria</taxon>
    </lineage>
</organism>
<dbReference type="PANTHER" id="PTHR10146:SF14">
    <property type="entry name" value="PYRIDOXAL PHOSPHATE HOMEOSTASIS PROTEIN"/>
    <property type="match status" value="1"/>
</dbReference>
<dbReference type="NCBIfam" id="TIGR00044">
    <property type="entry name" value="YggS family pyridoxal phosphate-dependent enzyme"/>
    <property type="match status" value="1"/>
</dbReference>
<evidence type="ECO:0000256" key="1">
    <source>
        <dbReference type="ARBA" id="ARBA00022898"/>
    </source>
</evidence>
<evidence type="ECO:0000256" key="4">
    <source>
        <dbReference type="RuleBase" id="RU004514"/>
    </source>
</evidence>
<feature type="domain" description="Alanine racemase N-terminal" evidence="5">
    <location>
        <begin position="3"/>
        <end position="212"/>
    </location>
</feature>
<dbReference type="InterPro" id="IPR011078">
    <property type="entry name" value="PyrdxlP_homeostasis"/>
</dbReference>
<dbReference type="FunFam" id="3.20.20.10:FF:000018">
    <property type="entry name" value="Pyridoxal phosphate homeostasis protein"/>
    <property type="match status" value="1"/>
</dbReference>
<sequence length="215" mass="23908">MTISQNIAKVREKAGLARIIAVTKNVEIPKIFEAIEAGITDVGENKVQEAAGKYDAIKSKYPQIKWHLIGHLQTNKVKAALKIFDVIQSVDSIGLATEINKRAEKEIEIFIEVNTSQETSKFGIKPELTVDLVKEISKLSNLRITGLMTMGPLTDDAEKIKASFKKLRELRDNLQLSGYVEIKHLSMGMSDDYSFAIEEGSDIIRVGRAIFTTEA</sequence>
<dbReference type="InterPro" id="IPR001608">
    <property type="entry name" value="Ala_racemase_N"/>
</dbReference>
<feature type="modified residue" description="N6-(pyridoxal phosphate)lysine" evidence="2 3">
    <location>
        <position position="24"/>
    </location>
</feature>
<proteinExistence type="inferred from homology"/>
<protein>
    <recommendedName>
        <fullName evidence="2">Pyridoxal phosphate homeostasis protein</fullName>
        <shortName evidence="2">PLP homeostasis protein</shortName>
    </recommendedName>
</protein>
<dbReference type="SUPFAM" id="SSF51419">
    <property type="entry name" value="PLP-binding barrel"/>
    <property type="match status" value="1"/>
</dbReference>
<dbReference type="HAMAP" id="MF_02087">
    <property type="entry name" value="PLP_homeostasis"/>
    <property type="match status" value="1"/>
</dbReference>
<comment type="similarity">
    <text evidence="2 4">Belongs to the pyridoxal phosphate-binding protein YggS/PROSC family.</text>
</comment>
<dbReference type="PANTHER" id="PTHR10146">
    <property type="entry name" value="PROLINE SYNTHETASE CO-TRANSCRIBED BACTERIAL HOMOLOG PROTEIN"/>
    <property type="match status" value="1"/>
</dbReference>
<evidence type="ECO:0000313" key="6">
    <source>
        <dbReference type="EMBL" id="KAF0133901.1"/>
    </source>
</evidence>
<dbReference type="Pfam" id="PF01168">
    <property type="entry name" value="Ala_racemase_N"/>
    <property type="match status" value="1"/>
</dbReference>
<dbReference type="EMBL" id="WPAF01000016">
    <property type="protein sequence ID" value="KAF0133901.1"/>
    <property type="molecule type" value="Genomic_DNA"/>
</dbReference>
<reference evidence="6 7" key="1">
    <citation type="submission" date="2019-12" db="EMBL/GenBank/DDBJ databases">
        <authorList>
            <person name="Wolfe R."/>
            <person name="Danczak R."/>
            <person name="Wilkins M."/>
        </authorList>
    </citation>
    <scope>NUCLEOTIDE SEQUENCE [LARGE SCALE GENOMIC DNA]</scope>
    <source>
        <strain evidence="6">X2_MaxBin.013</strain>
    </source>
</reference>
<dbReference type="InterPro" id="IPR029066">
    <property type="entry name" value="PLP-binding_barrel"/>
</dbReference>
<dbReference type="GO" id="GO:0030170">
    <property type="term" value="F:pyridoxal phosphate binding"/>
    <property type="evidence" value="ECO:0007669"/>
    <property type="project" value="UniProtKB-UniRule"/>
</dbReference>
<evidence type="ECO:0000259" key="5">
    <source>
        <dbReference type="Pfam" id="PF01168"/>
    </source>
</evidence>
<name>A0A833L0N7_UNCSA</name>
<evidence type="ECO:0000256" key="2">
    <source>
        <dbReference type="HAMAP-Rule" id="MF_02087"/>
    </source>
</evidence>